<dbReference type="PANTHER" id="PTHR47637:SF1">
    <property type="entry name" value="CHAPERONE SURA"/>
    <property type="match status" value="1"/>
</dbReference>
<dbReference type="EMBL" id="UOEX01000303">
    <property type="protein sequence ID" value="VAW39864.1"/>
    <property type="molecule type" value="Genomic_DNA"/>
</dbReference>
<dbReference type="PANTHER" id="PTHR47637">
    <property type="entry name" value="CHAPERONE SURA"/>
    <property type="match status" value="1"/>
</dbReference>
<keyword evidence="1" id="KW-0732">Signal</keyword>
<protein>
    <submittedName>
        <fullName evidence="3">Survival protein SurA (Peptidyl-prolyl cis-trans isomerase SurA)</fullName>
        <ecNumber evidence="3">5.2.1.8</ecNumber>
    </submittedName>
</protein>
<dbReference type="GO" id="GO:0003755">
    <property type="term" value="F:peptidyl-prolyl cis-trans isomerase activity"/>
    <property type="evidence" value="ECO:0007669"/>
    <property type="project" value="UniProtKB-KW"/>
</dbReference>
<dbReference type="EC" id="5.2.1.8" evidence="3"/>
<evidence type="ECO:0000259" key="2">
    <source>
        <dbReference type="PROSITE" id="PS50198"/>
    </source>
</evidence>
<reference evidence="3" key="1">
    <citation type="submission" date="2018-06" db="EMBL/GenBank/DDBJ databases">
        <authorList>
            <person name="Zhirakovskaya E."/>
        </authorList>
    </citation>
    <scope>NUCLEOTIDE SEQUENCE</scope>
</reference>
<gene>
    <name evidence="3" type="ORF">MNBD_DELTA03-1163</name>
</gene>
<dbReference type="Gene3D" id="1.10.4030.10">
    <property type="entry name" value="Porin chaperone SurA, peptide-binding domain"/>
    <property type="match status" value="1"/>
</dbReference>
<dbReference type="AlphaFoldDB" id="A0A3B0W836"/>
<dbReference type="SUPFAM" id="SSF109998">
    <property type="entry name" value="Triger factor/SurA peptide-binding domain-like"/>
    <property type="match status" value="1"/>
</dbReference>
<accession>A0A3B0W836</accession>
<dbReference type="Gene3D" id="3.10.50.40">
    <property type="match status" value="1"/>
</dbReference>
<dbReference type="InterPro" id="IPR046357">
    <property type="entry name" value="PPIase_dom_sf"/>
</dbReference>
<sequence length="321" mass="36316">MRIKILLSALFILLFTTMANAELVDKIVAIVNNDIITLSDLNNEGKSYFQAIIHKAPTDRLKAALTKAKKEVLSHMVDQLLLEQEAAKIGIEVTKEDIDNAITDILRNNHITMQKFRADLKAMGTTEAQYRKKIKQQILRSRLVSYEIRSKIVIPEARIKAYYEKNYQNKPNDSKGYHILQIGITWGEGSRVKTQAEALEKAKYVKAKLEAGGNFKELARSFSNLPSAADGGDIGVFKKSDLAPYMEKAIVNMRVGQISQIIATPSGYQIFKLTNAPGRKPQTLSAVHDEIKNILYKQEEEKGYQKWLSSLRRKAFIKYNP</sequence>
<dbReference type="SUPFAM" id="SSF54534">
    <property type="entry name" value="FKBP-like"/>
    <property type="match status" value="1"/>
</dbReference>
<dbReference type="Pfam" id="PF13624">
    <property type="entry name" value="SurA_N_3"/>
    <property type="match status" value="1"/>
</dbReference>
<dbReference type="InterPro" id="IPR050280">
    <property type="entry name" value="OMP_Chaperone_SurA"/>
</dbReference>
<dbReference type="Pfam" id="PF00639">
    <property type="entry name" value="Rotamase"/>
    <property type="match status" value="1"/>
</dbReference>
<dbReference type="InterPro" id="IPR000297">
    <property type="entry name" value="PPIase_PpiC"/>
</dbReference>
<feature type="domain" description="PpiC" evidence="2">
    <location>
        <begin position="171"/>
        <end position="275"/>
    </location>
</feature>
<evidence type="ECO:0000256" key="1">
    <source>
        <dbReference type="ARBA" id="ARBA00022729"/>
    </source>
</evidence>
<name>A0A3B0W836_9ZZZZ</name>
<organism evidence="3">
    <name type="scientific">hydrothermal vent metagenome</name>
    <dbReference type="NCBI Taxonomy" id="652676"/>
    <lineage>
        <taxon>unclassified sequences</taxon>
        <taxon>metagenomes</taxon>
        <taxon>ecological metagenomes</taxon>
    </lineage>
</organism>
<proteinExistence type="predicted"/>
<keyword evidence="3" id="KW-0413">Isomerase</keyword>
<dbReference type="InterPro" id="IPR027304">
    <property type="entry name" value="Trigger_fact/SurA_dom_sf"/>
</dbReference>
<evidence type="ECO:0000313" key="3">
    <source>
        <dbReference type="EMBL" id="VAW39864.1"/>
    </source>
</evidence>
<dbReference type="PROSITE" id="PS50198">
    <property type="entry name" value="PPIC_PPIASE_2"/>
    <property type="match status" value="1"/>
</dbReference>